<name>A0ABT4TYN6_9ACTN</name>
<gene>
    <name evidence="3" type="ORF">O4J56_04035</name>
</gene>
<feature type="domain" description="Aminoglycoside phosphotransferase" evidence="2">
    <location>
        <begin position="19"/>
        <end position="238"/>
    </location>
</feature>
<dbReference type="InterPro" id="IPR051678">
    <property type="entry name" value="AGP_Transferase"/>
</dbReference>
<dbReference type="SUPFAM" id="SSF56112">
    <property type="entry name" value="Protein kinase-like (PK-like)"/>
    <property type="match status" value="1"/>
</dbReference>
<comment type="caution">
    <text evidence="3">The sequence shown here is derived from an EMBL/GenBank/DDBJ whole genome shotgun (WGS) entry which is preliminary data.</text>
</comment>
<reference evidence="3 4" key="1">
    <citation type="submission" date="2023-01" db="EMBL/GenBank/DDBJ databases">
        <title>Draft genome sequence of Nocardiopsis sp. RSe5-2 isolated from halophytes.</title>
        <authorList>
            <person name="Duangmal K."/>
            <person name="Chantavorakit T."/>
        </authorList>
    </citation>
    <scope>NUCLEOTIDE SEQUENCE [LARGE SCALE GENOMIC DNA]</scope>
    <source>
        <strain evidence="3 4">RSe5-2</strain>
    </source>
</reference>
<protein>
    <submittedName>
        <fullName evidence="3">Aminoglycoside phosphotransferase family protein</fullName>
    </submittedName>
</protein>
<dbReference type="EMBL" id="JAQFWQ010000007">
    <property type="protein sequence ID" value="MDA2809800.1"/>
    <property type="molecule type" value="Genomic_DNA"/>
</dbReference>
<dbReference type="PANTHER" id="PTHR21310:SF15">
    <property type="entry name" value="AMINOGLYCOSIDE PHOSPHOTRANSFERASE DOMAIN-CONTAINING PROTEIN"/>
    <property type="match status" value="1"/>
</dbReference>
<evidence type="ECO:0000313" key="3">
    <source>
        <dbReference type="EMBL" id="MDA2809800.1"/>
    </source>
</evidence>
<sequence>MAGAILREHGEDLLGAERGRGWTNATWLADELVVRVATRPGTTDLLREVRLVGLLPEEVGYPPIVGSGVRDGHEWVLTRRVAGQNLEEVWPSLDPAARSRAVEQMWERARHIHRVDAAAAAPHARPRSPFFPRSPGEAWARLERLVAAGELTAPQAEGLGRVLDRFWAALPSAAPALNHGDLCTPNTLWRDGRVVALLDLEFAVVAPTAVDLNETVKTAFGPDGSDSADRHDGRGDRAPRRGAVARIAESALEAAGGPDVLVGYSVMLETWVLENESAADEPDRTDRDNAAAMLAAFAEGDGGHYAPLLAGLGRRAR</sequence>
<evidence type="ECO:0000313" key="4">
    <source>
        <dbReference type="Proteomes" id="UP001527866"/>
    </source>
</evidence>
<dbReference type="InterPro" id="IPR011009">
    <property type="entry name" value="Kinase-like_dom_sf"/>
</dbReference>
<dbReference type="PANTHER" id="PTHR21310">
    <property type="entry name" value="AMINOGLYCOSIDE PHOSPHOTRANSFERASE-RELATED-RELATED"/>
    <property type="match status" value="1"/>
</dbReference>
<feature type="region of interest" description="Disordered" evidence="1">
    <location>
        <begin position="217"/>
        <end position="240"/>
    </location>
</feature>
<feature type="compositionally biased region" description="Basic and acidic residues" evidence="1">
    <location>
        <begin position="227"/>
        <end position="239"/>
    </location>
</feature>
<evidence type="ECO:0000259" key="2">
    <source>
        <dbReference type="Pfam" id="PF01636"/>
    </source>
</evidence>
<dbReference type="Proteomes" id="UP001527866">
    <property type="component" value="Unassembled WGS sequence"/>
</dbReference>
<dbReference type="Pfam" id="PF01636">
    <property type="entry name" value="APH"/>
    <property type="match status" value="1"/>
</dbReference>
<dbReference type="RefSeq" id="WP_270683705.1">
    <property type="nucleotide sequence ID" value="NZ_JAQFWQ010000007.1"/>
</dbReference>
<dbReference type="InterPro" id="IPR002575">
    <property type="entry name" value="Aminoglycoside_PTrfase"/>
</dbReference>
<proteinExistence type="predicted"/>
<organism evidence="3 4">
    <name type="scientific">Nocardiopsis endophytica</name>
    <dbReference type="NCBI Taxonomy" id="3018445"/>
    <lineage>
        <taxon>Bacteria</taxon>
        <taxon>Bacillati</taxon>
        <taxon>Actinomycetota</taxon>
        <taxon>Actinomycetes</taxon>
        <taxon>Streptosporangiales</taxon>
        <taxon>Nocardiopsidaceae</taxon>
        <taxon>Nocardiopsis</taxon>
    </lineage>
</organism>
<evidence type="ECO:0000256" key="1">
    <source>
        <dbReference type="SAM" id="MobiDB-lite"/>
    </source>
</evidence>
<dbReference type="Gene3D" id="3.90.1200.10">
    <property type="match status" value="1"/>
</dbReference>
<keyword evidence="4" id="KW-1185">Reference proteome</keyword>
<accession>A0ABT4TYN6</accession>